<keyword evidence="2 8" id="KW-1003">Cell membrane</keyword>
<evidence type="ECO:0000313" key="9">
    <source>
        <dbReference type="EMBL" id="OGY09922.1"/>
    </source>
</evidence>
<dbReference type="GO" id="GO:0005886">
    <property type="term" value="C:plasma membrane"/>
    <property type="evidence" value="ECO:0007669"/>
    <property type="project" value="UniProtKB-SubCell"/>
</dbReference>
<keyword evidence="4 8" id="KW-0133">Cell shape</keyword>
<dbReference type="GO" id="GO:0009252">
    <property type="term" value="P:peptidoglycan biosynthetic process"/>
    <property type="evidence" value="ECO:0007669"/>
    <property type="project" value="UniProtKB-UniRule"/>
</dbReference>
<keyword evidence="8" id="KW-0813">Transport</keyword>
<feature type="transmembrane region" description="Helical" evidence="8">
    <location>
        <begin position="154"/>
        <end position="176"/>
    </location>
</feature>
<dbReference type="GO" id="GO:0071555">
    <property type="term" value="P:cell wall organization"/>
    <property type="evidence" value="ECO:0007669"/>
    <property type="project" value="UniProtKB-KW"/>
</dbReference>
<keyword evidence="3 8" id="KW-0812">Transmembrane</keyword>
<dbReference type="Proteomes" id="UP000177967">
    <property type="component" value="Unassembled WGS sequence"/>
</dbReference>
<dbReference type="PRINTS" id="PR01806">
    <property type="entry name" value="VIRFACTRMVIN"/>
</dbReference>
<evidence type="ECO:0000256" key="3">
    <source>
        <dbReference type="ARBA" id="ARBA00022692"/>
    </source>
</evidence>
<evidence type="ECO:0000256" key="7">
    <source>
        <dbReference type="ARBA" id="ARBA00023136"/>
    </source>
</evidence>
<dbReference type="Pfam" id="PF03023">
    <property type="entry name" value="MurJ"/>
    <property type="match status" value="1"/>
</dbReference>
<keyword evidence="7 8" id="KW-0472">Membrane</keyword>
<dbReference type="GO" id="GO:0008360">
    <property type="term" value="P:regulation of cell shape"/>
    <property type="evidence" value="ECO:0007669"/>
    <property type="project" value="UniProtKB-KW"/>
</dbReference>
<feature type="transmembrane region" description="Helical" evidence="8">
    <location>
        <begin position="375"/>
        <end position="397"/>
    </location>
</feature>
<accession>A0A1G1V3G6</accession>
<comment type="similarity">
    <text evidence="8">Belongs to the MurJ/MviN family.</text>
</comment>
<evidence type="ECO:0000256" key="6">
    <source>
        <dbReference type="ARBA" id="ARBA00022989"/>
    </source>
</evidence>
<dbReference type="NCBIfam" id="TIGR01695">
    <property type="entry name" value="murJ_mviN"/>
    <property type="match status" value="1"/>
</dbReference>
<sequence length="592" mass="65313">MVDTILQRGKNLFSQANLKKPAEILYGRQANILSAATVIMIMIAASRLLGLLRNRVFVHYFPPQELDTYLAAFQLPDLIFEVFVLGAMASAFIPIFARSMSTGKEKEAWRIAGLMMNIMVGLFAIVSALIFIFAHPLYSVVARGFTPEQINQTVLFTRTLLLAQMFFAASYVFTAILESNQRFLAPAVAPLFYNLGIILTTVFFAPELGLYAPVWGAVIGSFLHLTIQVPLALRLGFRPVWSLNFKDPRLKQIGKLALPRIIELSAFQAKRLVDLFLASLVVGGLTYFKFGDSLAVLPTSLFGLSIAKASLPSLSMTASKNGLEDFKATFSSSFRQIIFFVMPASVFLAVLRVPIVRLAFGGAHFDWEDTLQTGYVLTAFAFGIFAYSLSLLVSRGFYALHDTLTPVKVSFLSIGINIILELVLILVFKTPIWGLAFAYSAAGIIQFTVLFFTLSRRIDGFGRIDIGHAFAKVIAAASLSGALMFFLLKVLDRSAWDKRLSFLGQLGLALPAPFERVVLDTHYTSNLIILTFVVAVVGAVSYLATTWFLGIRELDIVVRAVKRVPFFAPLKRQTTEFPADTVVPPQTNGTID</sequence>
<dbReference type="UniPathway" id="UPA00219"/>
<feature type="transmembrane region" description="Helical" evidence="8">
    <location>
        <begin position="409"/>
        <end position="428"/>
    </location>
</feature>
<feature type="transmembrane region" description="Helical" evidence="8">
    <location>
        <begin position="434"/>
        <end position="454"/>
    </location>
</feature>
<comment type="function">
    <text evidence="8">Involved in peptidoglycan biosynthesis. Transports lipid-linked peptidoglycan precursors from the inner to the outer leaflet of the cytoplasmic membrane.</text>
</comment>
<keyword evidence="5 8" id="KW-0573">Peptidoglycan synthesis</keyword>
<feature type="transmembrane region" description="Helical" evidence="8">
    <location>
        <begin position="337"/>
        <end position="355"/>
    </location>
</feature>
<evidence type="ECO:0000256" key="1">
    <source>
        <dbReference type="ARBA" id="ARBA00004651"/>
    </source>
</evidence>
<evidence type="ECO:0000313" key="10">
    <source>
        <dbReference type="Proteomes" id="UP000177967"/>
    </source>
</evidence>
<dbReference type="HAMAP" id="MF_02078">
    <property type="entry name" value="MurJ_MviN"/>
    <property type="match status" value="1"/>
</dbReference>
<feature type="transmembrane region" description="Helical" evidence="8">
    <location>
        <begin position="183"/>
        <end position="204"/>
    </location>
</feature>
<dbReference type="InterPro" id="IPR004268">
    <property type="entry name" value="MurJ"/>
</dbReference>
<comment type="pathway">
    <text evidence="8">Cell wall biogenesis; peptidoglycan biosynthesis.</text>
</comment>
<dbReference type="EMBL" id="MHBW01000003">
    <property type="protein sequence ID" value="OGY09922.1"/>
    <property type="molecule type" value="Genomic_DNA"/>
</dbReference>
<organism evidence="9 10">
    <name type="scientific">Candidatus Blackburnbacteria bacterium RIFCSPHIGHO2_01_FULL_43_15b</name>
    <dbReference type="NCBI Taxonomy" id="1797513"/>
    <lineage>
        <taxon>Bacteria</taxon>
        <taxon>Candidatus Blackburniibacteriota</taxon>
    </lineage>
</organism>
<comment type="caution">
    <text evidence="9">The sequence shown here is derived from an EMBL/GenBank/DDBJ whole genome shotgun (WGS) entry which is preliminary data.</text>
</comment>
<feature type="transmembrane region" description="Helical" evidence="8">
    <location>
        <begin position="210"/>
        <end position="233"/>
    </location>
</feature>
<dbReference type="CDD" id="cd13123">
    <property type="entry name" value="MATE_MurJ_like"/>
    <property type="match status" value="1"/>
</dbReference>
<feature type="transmembrane region" description="Helical" evidence="8">
    <location>
        <begin position="466"/>
        <end position="488"/>
    </location>
</feature>
<keyword evidence="8" id="KW-0961">Cell wall biogenesis/degradation</keyword>
<feature type="transmembrane region" description="Helical" evidence="8">
    <location>
        <begin position="30"/>
        <end position="52"/>
    </location>
</feature>
<gene>
    <name evidence="8" type="primary">murJ</name>
    <name evidence="9" type="ORF">A2782_04440</name>
</gene>
<proteinExistence type="inferred from homology"/>
<comment type="subcellular location">
    <subcellularLocation>
        <location evidence="1 8">Cell membrane</location>
        <topology evidence="1 8">Multi-pass membrane protein</topology>
    </subcellularLocation>
</comment>
<feature type="transmembrane region" description="Helical" evidence="8">
    <location>
        <begin position="527"/>
        <end position="549"/>
    </location>
</feature>
<dbReference type="InterPro" id="IPR051050">
    <property type="entry name" value="Lipid_II_flippase_MurJ/MviN"/>
</dbReference>
<dbReference type="STRING" id="1797513.A2782_04440"/>
<keyword evidence="6 8" id="KW-1133">Transmembrane helix</keyword>
<evidence type="ECO:0000256" key="8">
    <source>
        <dbReference type="HAMAP-Rule" id="MF_02078"/>
    </source>
</evidence>
<dbReference type="PANTHER" id="PTHR47019">
    <property type="entry name" value="LIPID II FLIPPASE MURJ"/>
    <property type="match status" value="1"/>
</dbReference>
<feature type="transmembrane region" description="Helical" evidence="8">
    <location>
        <begin position="78"/>
        <end position="97"/>
    </location>
</feature>
<dbReference type="GO" id="GO:0034204">
    <property type="term" value="P:lipid translocation"/>
    <property type="evidence" value="ECO:0007669"/>
    <property type="project" value="TreeGrafter"/>
</dbReference>
<evidence type="ECO:0000256" key="4">
    <source>
        <dbReference type="ARBA" id="ARBA00022960"/>
    </source>
</evidence>
<reference evidence="9 10" key="1">
    <citation type="journal article" date="2016" name="Nat. Commun.">
        <title>Thousands of microbial genomes shed light on interconnected biogeochemical processes in an aquifer system.</title>
        <authorList>
            <person name="Anantharaman K."/>
            <person name="Brown C.T."/>
            <person name="Hug L.A."/>
            <person name="Sharon I."/>
            <person name="Castelle C.J."/>
            <person name="Probst A.J."/>
            <person name="Thomas B.C."/>
            <person name="Singh A."/>
            <person name="Wilkins M.J."/>
            <person name="Karaoz U."/>
            <person name="Brodie E.L."/>
            <person name="Williams K.H."/>
            <person name="Hubbard S.S."/>
            <person name="Banfield J.F."/>
        </authorList>
    </citation>
    <scope>NUCLEOTIDE SEQUENCE [LARGE SCALE GENOMIC DNA]</scope>
</reference>
<feature type="transmembrane region" description="Helical" evidence="8">
    <location>
        <begin position="109"/>
        <end position="134"/>
    </location>
</feature>
<protein>
    <recommendedName>
        <fullName evidence="8">Probable lipid II flippase MurJ</fullName>
    </recommendedName>
</protein>
<dbReference type="GO" id="GO:0015648">
    <property type="term" value="F:lipid-linked peptidoglycan transporter activity"/>
    <property type="evidence" value="ECO:0007669"/>
    <property type="project" value="UniProtKB-UniRule"/>
</dbReference>
<dbReference type="PANTHER" id="PTHR47019:SF1">
    <property type="entry name" value="LIPID II FLIPPASE MURJ"/>
    <property type="match status" value="1"/>
</dbReference>
<evidence type="ECO:0000256" key="2">
    <source>
        <dbReference type="ARBA" id="ARBA00022475"/>
    </source>
</evidence>
<name>A0A1G1V3G6_9BACT</name>
<dbReference type="AlphaFoldDB" id="A0A1G1V3G6"/>
<evidence type="ECO:0000256" key="5">
    <source>
        <dbReference type="ARBA" id="ARBA00022984"/>
    </source>
</evidence>